<comment type="caution">
    <text evidence="7">The sequence shown here is derived from an EMBL/GenBank/DDBJ whole genome shotgun (WGS) entry which is preliminary data.</text>
</comment>
<evidence type="ECO:0000256" key="3">
    <source>
        <dbReference type="ARBA" id="ARBA00022692"/>
    </source>
</evidence>
<feature type="transmembrane region" description="Helical" evidence="6">
    <location>
        <begin position="89"/>
        <end position="109"/>
    </location>
</feature>
<keyword evidence="8" id="KW-1185">Reference proteome</keyword>
<proteinExistence type="inferred from homology"/>
<keyword evidence="4 6" id="KW-1133">Transmembrane helix</keyword>
<evidence type="ECO:0000256" key="5">
    <source>
        <dbReference type="ARBA" id="ARBA00023136"/>
    </source>
</evidence>
<feature type="transmembrane region" description="Helical" evidence="6">
    <location>
        <begin position="26"/>
        <end position="47"/>
    </location>
</feature>
<evidence type="ECO:0000313" key="8">
    <source>
        <dbReference type="Proteomes" id="UP001596405"/>
    </source>
</evidence>
<dbReference type="RefSeq" id="WP_066619740.1">
    <property type="nucleotide sequence ID" value="NZ_JBHSYQ010000003.1"/>
</dbReference>
<feature type="transmembrane region" description="Helical" evidence="6">
    <location>
        <begin position="168"/>
        <end position="186"/>
    </location>
</feature>
<comment type="subcellular location">
    <subcellularLocation>
        <location evidence="1">Membrane</location>
        <topology evidence="1">Multi-pass membrane protein</topology>
    </subcellularLocation>
</comment>
<evidence type="ECO:0000256" key="6">
    <source>
        <dbReference type="RuleBase" id="RU004379"/>
    </source>
</evidence>
<dbReference type="CDD" id="cd10432">
    <property type="entry name" value="BI-1-like_bacterial"/>
    <property type="match status" value="1"/>
</dbReference>
<keyword evidence="3 6" id="KW-0812">Transmembrane</keyword>
<feature type="transmembrane region" description="Helical" evidence="6">
    <location>
        <begin position="115"/>
        <end position="134"/>
    </location>
</feature>
<feature type="transmembrane region" description="Helical" evidence="6">
    <location>
        <begin position="141"/>
        <end position="162"/>
    </location>
</feature>
<accession>A0ABW2DHX1</accession>
<evidence type="ECO:0000256" key="1">
    <source>
        <dbReference type="ARBA" id="ARBA00004141"/>
    </source>
</evidence>
<dbReference type="PANTHER" id="PTHR23291:SF50">
    <property type="entry name" value="PROTEIN LIFEGUARD 4"/>
    <property type="match status" value="1"/>
</dbReference>
<name>A0ABW2DHX1_9BACT</name>
<comment type="similarity">
    <text evidence="2 6">Belongs to the BI1 family.</text>
</comment>
<protein>
    <submittedName>
        <fullName evidence="7">Bax inhibitor-1/YccA family protein</fullName>
    </submittedName>
</protein>
<dbReference type="InterPro" id="IPR006214">
    <property type="entry name" value="Bax_inhibitor_1-related"/>
</dbReference>
<evidence type="ECO:0000313" key="7">
    <source>
        <dbReference type="EMBL" id="MFC6996207.1"/>
    </source>
</evidence>
<reference evidence="8" key="1">
    <citation type="journal article" date="2019" name="Int. J. Syst. Evol. Microbiol.">
        <title>The Global Catalogue of Microorganisms (GCM) 10K type strain sequencing project: providing services to taxonomists for standard genome sequencing and annotation.</title>
        <authorList>
            <consortium name="The Broad Institute Genomics Platform"/>
            <consortium name="The Broad Institute Genome Sequencing Center for Infectious Disease"/>
            <person name="Wu L."/>
            <person name="Ma J."/>
        </authorList>
    </citation>
    <scope>NUCLEOTIDE SEQUENCE [LARGE SCALE GENOMIC DNA]</scope>
    <source>
        <strain evidence="8">CGMCC 4.7393</strain>
    </source>
</reference>
<feature type="transmembrane region" description="Helical" evidence="6">
    <location>
        <begin position="59"/>
        <end position="77"/>
    </location>
</feature>
<sequence length="237" mass="26246">MITEELSLPLTDEQIAIEQANFISKVYAWMAASLVVTGLVAIFTFSVPQLAELIYHNNIIYYGLLLCELAVLVYLSFVIDDISAQEATALLLIFAAFNGLTLSVIFLIYTSGSIATTFFVTAGTFAVMSAYGYYTKRDLTTVGNIAFMGLLGVIIASAVNFFLQNETLHWIMTYVGVLIFTALIAYDTQKIKETNILGNSGTAEDRKEAIMGALELYLNFINLFLRLLDIFGKRKDD</sequence>
<dbReference type="Proteomes" id="UP001596405">
    <property type="component" value="Unassembled WGS sequence"/>
</dbReference>
<dbReference type="PANTHER" id="PTHR23291">
    <property type="entry name" value="BAX INHIBITOR-RELATED"/>
    <property type="match status" value="1"/>
</dbReference>
<gene>
    <name evidence="7" type="ORF">ACFQHR_01165</name>
</gene>
<evidence type="ECO:0000256" key="4">
    <source>
        <dbReference type="ARBA" id="ARBA00022989"/>
    </source>
</evidence>
<dbReference type="EMBL" id="JBHSYQ010000003">
    <property type="protein sequence ID" value="MFC6996207.1"/>
    <property type="molecule type" value="Genomic_DNA"/>
</dbReference>
<evidence type="ECO:0000256" key="2">
    <source>
        <dbReference type="ARBA" id="ARBA00010350"/>
    </source>
</evidence>
<dbReference type="Pfam" id="PF01027">
    <property type="entry name" value="Bax1-I"/>
    <property type="match status" value="1"/>
</dbReference>
<keyword evidence="5 6" id="KW-0472">Membrane</keyword>
<organism evidence="7 8">
    <name type="scientific">Rufibacter roseus</name>
    <dbReference type="NCBI Taxonomy" id="1567108"/>
    <lineage>
        <taxon>Bacteria</taxon>
        <taxon>Pseudomonadati</taxon>
        <taxon>Bacteroidota</taxon>
        <taxon>Cytophagia</taxon>
        <taxon>Cytophagales</taxon>
        <taxon>Hymenobacteraceae</taxon>
        <taxon>Rufibacter</taxon>
    </lineage>
</organism>